<accession>A0A517QSM2</accession>
<dbReference type="EMBL" id="CP036267">
    <property type="protein sequence ID" value="QDT34630.1"/>
    <property type="molecule type" value="Genomic_DNA"/>
</dbReference>
<sequence length="222" mass="24586">MPNQAQRILPIGIGLLLIVATGVIHGIQTDRWGESTKVLEAARRLDQVPTEFGDWSGTESEIPEKQLKIAEAAGYYSQKFTNTKDGRELSVMILCGRPGPISVHPPTVCFVGAGWGLQTTPAPIEFESPDAGSMWKGRFARVADGIPIAIETHWGWSADGKWMALDRPRMETAQYPYLYKMYITVPFSNASEGDVKVTTDEFMESFLPHLNEALFQNSPPET</sequence>
<organism evidence="2 3">
    <name type="scientific">Thalassoglobus polymorphus</name>
    <dbReference type="NCBI Taxonomy" id="2527994"/>
    <lineage>
        <taxon>Bacteria</taxon>
        <taxon>Pseudomonadati</taxon>
        <taxon>Planctomycetota</taxon>
        <taxon>Planctomycetia</taxon>
        <taxon>Planctomycetales</taxon>
        <taxon>Planctomycetaceae</taxon>
        <taxon>Thalassoglobus</taxon>
    </lineage>
</organism>
<proteinExistence type="predicted"/>
<dbReference type="Pfam" id="PF11984">
    <property type="entry name" value="DUF3485"/>
    <property type="match status" value="1"/>
</dbReference>
<gene>
    <name evidence="2" type="ORF">Mal48_38980</name>
</gene>
<dbReference type="Proteomes" id="UP000315724">
    <property type="component" value="Chromosome"/>
</dbReference>
<dbReference type="AlphaFoldDB" id="A0A517QSM2"/>
<protein>
    <recommendedName>
        <fullName evidence="1">Methanolan biosynthesis EpsI domain-containing protein</fullName>
    </recommendedName>
</protein>
<name>A0A517QSM2_9PLAN</name>
<evidence type="ECO:0000259" key="1">
    <source>
        <dbReference type="Pfam" id="PF11984"/>
    </source>
</evidence>
<reference evidence="2 3" key="1">
    <citation type="submission" date="2019-02" db="EMBL/GenBank/DDBJ databases">
        <title>Deep-cultivation of Planctomycetes and their phenomic and genomic characterization uncovers novel biology.</title>
        <authorList>
            <person name="Wiegand S."/>
            <person name="Jogler M."/>
            <person name="Boedeker C."/>
            <person name="Pinto D."/>
            <person name="Vollmers J."/>
            <person name="Rivas-Marin E."/>
            <person name="Kohn T."/>
            <person name="Peeters S.H."/>
            <person name="Heuer A."/>
            <person name="Rast P."/>
            <person name="Oberbeckmann S."/>
            <person name="Bunk B."/>
            <person name="Jeske O."/>
            <person name="Meyerdierks A."/>
            <person name="Storesund J.E."/>
            <person name="Kallscheuer N."/>
            <person name="Luecker S."/>
            <person name="Lage O.M."/>
            <person name="Pohl T."/>
            <person name="Merkel B.J."/>
            <person name="Hornburger P."/>
            <person name="Mueller R.-W."/>
            <person name="Bruemmer F."/>
            <person name="Labrenz M."/>
            <person name="Spormann A.M."/>
            <person name="Op den Camp H."/>
            <person name="Overmann J."/>
            <person name="Amann R."/>
            <person name="Jetten M.S.M."/>
            <person name="Mascher T."/>
            <person name="Medema M.H."/>
            <person name="Devos D.P."/>
            <person name="Kaster A.-K."/>
            <person name="Ovreas L."/>
            <person name="Rohde M."/>
            <person name="Galperin M.Y."/>
            <person name="Jogler C."/>
        </authorList>
    </citation>
    <scope>NUCLEOTIDE SEQUENCE [LARGE SCALE GENOMIC DNA]</scope>
    <source>
        <strain evidence="2 3">Mal48</strain>
    </source>
</reference>
<evidence type="ECO:0000313" key="3">
    <source>
        <dbReference type="Proteomes" id="UP000315724"/>
    </source>
</evidence>
<feature type="domain" description="Methanolan biosynthesis EpsI" evidence="1">
    <location>
        <begin position="15"/>
        <end position="147"/>
    </location>
</feature>
<dbReference type="InterPro" id="IPR014263">
    <property type="entry name" value="Methanolan_biosynth_EpsI"/>
</dbReference>
<keyword evidence="3" id="KW-1185">Reference proteome</keyword>
<dbReference type="OrthoDB" id="288208at2"/>
<evidence type="ECO:0000313" key="2">
    <source>
        <dbReference type="EMBL" id="QDT34630.1"/>
    </source>
</evidence>
<dbReference type="RefSeq" id="WP_145202873.1">
    <property type="nucleotide sequence ID" value="NZ_CP036267.1"/>
</dbReference>
<dbReference type="KEGG" id="tpol:Mal48_38980"/>